<dbReference type="Gene3D" id="3.80.10.10">
    <property type="entry name" value="Ribonuclease Inhibitor"/>
    <property type="match status" value="1"/>
</dbReference>
<dbReference type="EMBL" id="KV417279">
    <property type="protein sequence ID" value="KZO97452.1"/>
    <property type="molecule type" value="Genomic_DNA"/>
</dbReference>
<organism evidence="1 2">
    <name type="scientific">Calocera viscosa (strain TUFC12733)</name>
    <dbReference type="NCBI Taxonomy" id="1330018"/>
    <lineage>
        <taxon>Eukaryota</taxon>
        <taxon>Fungi</taxon>
        <taxon>Dikarya</taxon>
        <taxon>Basidiomycota</taxon>
        <taxon>Agaricomycotina</taxon>
        <taxon>Dacrymycetes</taxon>
        <taxon>Dacrymycetales</taxon>
        <taxon>Dacrymycetaceae</taxon>
        <taxon>Calocera</taxon>
    </lineage>
</organism>
<evidence type="ECO:0008006" key="3">
    <source>
        <dbReference type="Google" id="ProtNLM"/>
    </source>
</evidence>
<name>A0A167N8E0_CALVF</name>
<keyword evidence="2" id="KW-1185">Reference proteome</keyword>
<dbReference type="AlphaFoldDB" id="A0A167N8E0"/>
<accession>A0A167N8E0</accession>
<gene>
    <name evidence="1" type="ORF">CALVIDRAFT_68054</name>
</gene>
<proteinExistence type="predicted"/>
<reference evidence="1 2" key="1">
    <citation type="journal article" date="2016" name="Mol. Biol. Evol.">
        <title>Comparative Genomics of Early-Diverging Mushroom-Forming Fungi Provides Insights into the Origins of Lignocellulose Decay Capabilities.</title>
        <authorList>
            <person name="Nagy L.G."/>
            <person name="Riley R."/>
            <person name="Tritt A."/>
            <person name="Adam C."/>
            <person name="Daum C."/>
            <person name="Floudas D."/>
            <person name="Sun H."/>
            <person name="Yadav J.S."/>
            <person name="Pangilinan J."/>
            <person name="Larsson K.H."/>
            <person name="Matsuura K."/>
            <person name="Barry K."/>
            <person name="Labutti K."/>
            <person name="Kuo R."/>
            <person name="Ohm R.A."/>
            <person name="Bhattacharya S.S."/>
            <person name="Shirouzu T."/>
            <person name="Yoshinaga Y."/>
            <person name="Martin F.M."/>
            <person name="Grigoriev I.V."/>
            <person name="Hibbett D.S."/>
        </authorList>
    </citation>
    <scope>NUCLEOTIDE SEQUENCE [LARGE SCALE GENOMIC DNA]</scope>
    <source>
        <strain evidence="1 2">TUFC12733</strain>
    </source>
</reference>
<evidence type="ECO:0000313" key="1">
    <source>
        <dbReference type="EMBL" id="KZO97452.1"/>
    </source>
</evidence>
<dbReference type="Proteomes" id="UP000076738">
    <property type="component" value="Unassembled WGS sequence"/>
</dbReference>
<sequence length="358" mass="40199">MWTRPETMEAVLKLTPSIQHLELCAGPLSPAIDTAPFLDVAQRHAPHLTTLILRNVPTTFGRLSSLMLRNLEVRVNTTQLQSSGQRMVAFWQLVENTPSLERLILHDWAAIDGAETPYPHELASPKLLRLRCFYLETWSAILASTYLGLASRSNLRELSLKLEPSSPRSHLWNAEHLRAWPQLKILSLPHWIDINPGVLKTLSAVEELESDKDTFLYLVTLASGGTTLLASLETLRIRMGRRNQPDGLQGIAAFLRAREAAGIPLRRLLIHEDDLEAFLSQEHDLQGINVQIGRYTPSNGFEGVTAALEPVDVLFSDAELKEYGLRSEPEPKSKPKRNRRSGVSRTIPTRFALTVDFE</sequence>
<evidence type="ECO:0000313" key="2">
    <source>
        <dbReference type="Proteomes" id="UP000076738"/>
    </source>
</evidence>
<dbReference type="InterPro" id="IPR032675">
    <property type="entry name" value="LRR_dom_sf"/>
</dbReference>
<protein>
    <recommendedName>
        <fullName evidence="3">F-box domain-containing protein</fullName>
    </recommendedName>
</protein>
<dbReference type="SUPFAM" id="SSF52047">
    <property type="entry name" value="RNI-like"/>
    <property type="match status" value="1"/>
</dbReference>